<sequence length="863" mass="95938">MRAGGCTVQQALTNEAANVVKQAVTLARRRGHAQVTPLHVANTMLSASTGLLRTACIQSHSHPLQCRALELCFNVALNRLPASSSSPMLGAHSQYPSISNALVAAFKRAQAHQRRGSIENQQQPLLAVKVELEQLIISILDDPSVSRVMREAGFSSTQVKSNVEQAVSLEICSQNAPSVNSKSKESSNADLALSQSPTASQVAGKPRGSDPIIRDEDVMFVIENLMNEKRASLVVVGECISSIEGVVRAVIDKADKGDVPQSLRDAKFVNLSFSSFGHLNRVEVEQTLEELKKHVRNCLSTGIVLNLGDLKWAIEYRASSSEQSRGYYCPVEHMIMELGKLLVSNIGESGKFKLMWSATFQTYMRCKSGHPSLETVWGLHPLTIPAGSLRFSLITDSDVQSQATSKKVENGSNWWIPVDNGGDEKQKLTCCADCSTKFENEVRSLQSSACNSDSTTSSLPPWFKPYKDDSRGFGTNDKDSAPVRELCKKWNSFCNSVHKLQPYSTSERSHTFSSPSPLSSTSCFSHDMQHPHLQPRHHDWPVVEPRQSWKDHQFWISETVEKTVEPTSLRLYIPEHNYKDPKLHLSSNPNSTPNSASSSDVMEMEYVHRFKELNAENLTTLCTALEKKVPWQKDIVPEIVSTILKCRSGMIRRKGKLRDGESKEETWLFFQGVDVQAKEKIAKELARLVFGSQNNFVAIELSSFSSTRADSTEDSRSKRSRDEQSCSYIERFADAVSCNPHRVFFIEDIEQSDYCSQMGFKRAIERGRISKANGEEAILSDAIVILSCESFSSRSRACSPPAKLKSDGSPEEEKVTVSEETSPCVSLDLNMSIDDDSLEEQSIHDIGLLESVDKRIVFKIQEL</sequence>
<gene>
    <name evidence="6" type="ORF">V6N12_050424</name>
</gene>
<name>A0ABR2GDK0_9ROSI</name>
<dbReference type="InterPro" id="IPR027417">
    <property type="entry name" value="P-loop_NTPase"/>
</dbReference>
<dbReference type="Proteomes" id="UP001472677">
    <property type="component" value="Unassembled WGS sequence"/>
</dbReference>
<dbReference type="EMBL" id="JBBPBM010000001">
    <property type="protein sequence ID" value="KAK8600571.1"/>
    <property type="molecule type" value="Genomic_DNA"/>
</dbReference>
<dbReference type="InterPro" id="IPR051650">
    <property type="entry name" value="SL_signaling_regulator"/>
</dbReference>
<dbReference type="InterPro" id="IPR036628">
    <property type="entry name" value="Clp_N_dom_sf"/>
</dbReference>
<organism evidence="6 7">
    <name type="scientific">Hibiscus sabdariffa</name>
    <name type="common">roselle</name>
    <dbReference type="NCBI Taxonomy" id="183260"/>
    <lineage>
        <taxon>Eukaryota</taxon>
        <taxon>Viridiplantae</taxon>
        <taxon>Streptophyta</taxon>
        <taxon>Embryophyta</taxon>
        <taxon>Tracheophyta</taxon>
        <taxon>Spermatophyta</taxon>
        <taxon>Magnoliopsida</taxon>
        <taxon>eudicotyledons</taxon>
        <taxon>Gunneridae</taxon>
        <taxon>Pentapetalae</taxon>
        <taxon>rosids</taxon>
        <taxon>malvids</taxon>
        <taxon>Malvales</taxon>
        <taxon>Malvaceae</taxon>
        <taxon>Malvoideae</taxon>
        <taxon>Hibiscus</taxon>
    </lineage>
</organism>
<dbReference type="Pfam" id="PF23569">
    <property type="entry name" value="NBD_SMAX1"/>
    <property type="match status" value="1"/>
</dbReference>
<dbReference type="SUPFAM" id="SSF52540">
    <property type="entry name" value="P-loop containing nucleoside triphosphate hydrolases"/>
    <property type="match status" value="1"/>
</dbReference>
<evidence type="ECO:0000313" key="7">
    <source>
        <dbReference type="Proteomes" id="UP001472677"/>
    </source>
</evidence>
<evidence type="ECO:0000256" key="2">
    <source>
        <dbReference type="ARBA" id="ARBA00022737"/>
    </source>
</evidence>
<dbReference type="Gene3D" id="3.40.50.300">
    <property type="entry name" value="P-loop containing nucleotide triphosphate hydrolases"/>
    <property type="match status" value="2"/>
</dbReference>
<evidence type="ECO:0000256" key="4">
    <source>
        <dbReference type="SAM" id="MobiDB-lite"/>
    </source>
</evidence>
<feature type="compositionally biased region" description="Polar residues" evidence="4">
    <location>
        <begin position="188"/>
        <end position="201"/>
    </location>
</feature>
<dbReference type="PANTHER" id="PTHR43572">
    <property type="entry name" value="CHAPERONE PROTEIN CLPD, CHLOROPLASTIC"/>
    <property type="match status" value="1"/>
</dbReference>
<protein>
    <recommendedName>
        <fullName evidence="5">Clp R domain-containing protein</fullName>
    </recommendedName>
</protein>
<keyword evidence="2 3" id="KW-0677">Repeat</keyword>
<evidence type="ECO:0000313" key="6">
    <source>
        <dbReference type="EMBL" id="KAK8600571.1"/>
    </source>
</evidence>
<dbReference type="PANTHER" id="PTHR43572:SF31">
    <property type="entry name" value="PROTEIN SMAX1-LIKE 3"/>
    <property type="match status" value="1"/>
</dbReference>
<dbReference type="PROSITE" id="PS51903">
    <property type="entry name" value="CLP_R"/>
    <property type="match status" value="1"/>
</dbReference>
<accession>A0ABR2GDK0</accession>
<comment type="similarity">
    <text evidence="1">Belongs to the ClpA/ClpB family.</text>
</comment>
<dbReference type="SUPFAM" id="SSF81923">
    <property type="entry name" value="Double Clp-N motif"/>
    <property type="match status" value="1"/>
</dbReference>
<reference evidence="6 7" key="1">
    <citation type="journal article" date="2024" name="G3 (Bethesda)">
        <title>Genome assembly of Hibiscus sabdariffa L. provides insights into metabolisms of medicinal natural products.</title>
        <authorList>
            <person name="Kim T."/>
        </authorList>
    </citation>
    <scope>NUCLEOTIDE SEQUENCE [LARGE SCALE GENOMIC DNA]</scope>
    <source>
        <strain evidence="6">TK-2024</strain>
        <tissue evidence="6">Old leaves</tissue>
    </source>
</reference>
<evidence type="ECO:0000259" key="5">
    <source>
        <dbReference type="PROSITE" id="PS51903"/>
    </source>
</evidence>
<dbReference type="Gene3D" id="1.10.1780.10">
    <property type="entry name" value="Clp, N-terminal domain"/>
    <property type="match status" value="1"/>
</dbReference>
<proteinExistence type="inferred from homology"/>
<dbReference type="InterPro" id="IPR058680">
    <property type="entry name" value="NBD_SMAX1-like"/>
</dbReference>
<feature type="domain" description="Clp R" evidence="5">
    <location>
        <begin position="8"/>
        <end position="170"/>
    </location>
</feature>
<comment type="caution">
    <text evidence="6">The sequence shown here is derived from an EMBL/GenBank/DDBJ whole genome shotgun (WGS) entry which is preliminary data.</text>
</comment>
<dbReference type="Pfam" id="PF02861">
    <property type="entry name" value="Clp_N"/>
    <property type="match status" value="1"/>
</dbReference>
<keyword evidence="7" id="KW-1185">Reference proteome</keyword>
<feature type="region of interest" description="Disordered" evidence="4">
    <location>
        <begin position="177"/>
        <end position="210"/>
    </location>
</feature>
<evidence type="ECO:0000256" key="3">
    <source>
        <dbReference type="PROSITE-ProRule" id="PRU01251"/>
    </source>
</evidence>
<evidence type="ECO:0000256" key="1">
    <source>
        <dbReference type="ARBA" id="ARBA00008675"/>
    </source>
</evidence>
<dbReference type="InterPro" id="IPR004176">
    <property type="entry name" value="Clp_R_N"/>
</dbReference>